<reference evidence="1" key="1">
    <citation type="submission" date="2021-06" db="EMBL/GenBank/DDBJ databases">
        <authorList>
            <person name="Kallberg Y."/>
            <person name="Tangrot J."/>
            <person name="Rosling A."/>
        </authorList>
    </citation>
    <scope>NUCLEOTIDE SEQUENCE</scope>
    <source>
        <strain evidence="1">AZ414A</strain>
    </source>
</reference>
<comment type="caution">
    <text evidence="1">The sequence shown here is derived from an EMBL/GenBank/DDBJ whole genome shotgun (WGS) entry which is preliminary data.</text>
</comment>
<proteinExistence type="predicted"/>
<organism evidence="1 2">
    <name type="scientific">Diversispora eburnea</name>
    <dbReference type="NCBI Taxonomy" id="1213867"/>
    <lineage>
        <taxon>Eukaryota</taxon>
        <taxon>Fungi</taxon>
        <taxon>Fungi incertae sedis</taxon>
        <taxon>Mucoromycota</taxon>
        <taxon>Glomeromycotina</taxon>
        <taxon>Glomeromycetes</taxon>
        <taxon>Diversisporales</taxon>
        <taxon>Diversisporaceae</taxon>
        <taxon>Diversispora</taxon>
    </lineage>
</organism>
<dbReference type="AlphaFoldDB" id="A0A9N9BTF8"/>
<dbReference type="OrthoDB" id="2488951at2759"/>
<sequence length="149" mass="17255">MNVITWQINQFKQKQQQPQQSQYPQRVQQLQFPEQSQIPQQYVENVSPDNLLSMSKYQQDIETAVGMKHKNSLIMLAAVATEVRSNIQGMGVKIKQKQNVVNYWVSKFLAASAEPIVIIPDVTSELVRWGRKRRIENLEVLLAIKKFES</sequence>
<dbReference type="EMBL" id="CAJVPK010001258">
    <property type="protein sequence ID" value="CAG8579107.1"/>
    <property type="molecule type" value="Genomic_DNA"/>
</dbReference>
<evidence type="ECO:0000313" key="1">
    <source>
        <dbReference type="EMBL" id="CAG8579107.1"/>
    </source>
</evidence>
<evidence type="ECO:0000313" key="2">
    <source>
        <dbReference type="Proteomes" id="UP000789706"/>
    </source>
</evidence>
<keyword evidence="2" id="KW-1185">Reference proteome</keyword>
<accession>A0A9N9BTF8</accession>
<gene>
    <name evidence="1" type="ORF">DEBURN_LOCUS8484</name>
</gene>
<protein>
    <submittedName>
        <fullName evidence="1">6561_t:CDS:1</fullName>
    </submittedName>
</protein>
<name>A0A9N9BTF8_9GLOM</name>
<dbReference type="Proteomes" id="UP000789706">
    <property type="component" value="Unassembled WGS sequence"/>
</dbReference>